<accession>A0AAW2HGR4</accession>
<feature type="region of interest" description="Disordered" evidence="1">
    <location>
        <begin position="49"/>
        <end position="79"/>
    </location>
</feature>
<comment type="caution">
    <text evidence="3">The sequence shown here is derived from an EMBL/GenBank/DDBJ whole genome shotgun (WGS) entry which is preliminary data.</text>
</comment>
<dbReference type="AlphaFoldDB" id="A0AAW2HGR4"/>
<gene>
    <name evidence="3" type="ORF">PYX00_010693</name>
</gene>
<organism evidence="3">
    <name type="scientific">Menopon gallinae</name>
    <name type="common">poultry shaft louse</name>
    <dbReference type="NCBI Taxonomy" id="328185"/>
    <lineage>
        <taxon>Eukaryota</taxon>
        <taxon>Metazoa</taxon>
        <taxon>Ecdysozoa</taxon>
        <taxon>Arthropoda</taxon>
        <taxon>Hexapoda</taxon>
        <taxon>Insecta</taxon>
        <taxon>Pterygota</taxon>
        <taxon>Neoptera</taxon>
        <taxon>Paraneoptera</taxon>
        <taxon>Psocodea</taxon>
        <taxon>Troctomorpha</taxon>
        <taxon>Phthiraptera</taxon>
        <taxon>Amblycera</taxon>
        <taxon>Menoponidae</taxon>
        <taxon>Menopon</taxon>
    </lineage>
</organism>
<sequence>MRLITVLFVCFLGLAYCQILRPGNPPEESGVPIYEEIKVESVLTVRSKSGSRTGKSFSNLPKEGTNTTDGVNISRRTRSTTQIRSEVNEVHPDNLHIVHWIQRGIPRNSN</sequence>
<feature type="chain" id="PRO_5043441759" evidence="2">
    <location>
        <begin position="18"/>
        <end position="110"/>
    </location>
</feature>
<name>A0AAW2HGR4_9NEOP</name>
<proteinExistence type="predicted"/>
<evidence type="ECO:0000256" key="2">
    <source>
        <dbReference type="SAM" id="SignalP"/>
    </source>
</evidence>
<feature type="compositionally biased region" description="Polar residues" evidence="1">
    <location>
        <begin position="49"/>
        <end position="71"/>
    </location>
</feature>
<reference evidence="3" key="1">
    <citation type="journal article" date="2024" name="Gigascience">
        <title>Chromosome-level genome of the poultry shaft louse Menopon gallinae provides insight into the host-switching and adaptive evolution of parasitic lice.</title>
        <authorList>
            <person name="Xu Y."/>
            <person name="Ma L."/>
            <person name="Liu S."/>
            <person name="Liang Y."/>
            <person name="Liu Q."/>
            <person name="He Z."/>
            <person name="Tian L."/>
            <person name="Duan Y."/>
            <person name="Cai W."/>
            <person name="Li H."/>
            <person name="Song F."/>
        </authorList>
    </citation>
    <scope>NUCLEOTIDE SEQUENCE</scope>
    <source>
        <strain evidence="3">Cailab_2023a</strain>
    </source>
</reference>
<dbReference type="EMBL" id="JARGDH010000005">
    <property type="protein sequence ID" value="KAL0268912.1"/>
    <property type="molecule type" value="Genomic_DNA"/>
</dbReference>
<evidence type="ECO:0000313" key="3">
    <source>
        <dbReference type="EMBL" id="KAL0268912.1"/>
    </source>
</evidence>
<evidence type="ECO:0000256" key="1">
    <source>
        <dbReference type="SAM" id="MobiDB-lite"/>
    </source>
</evidence>
<keyword evidence="2" id="KW-0732">Signal</keyword>
<feature type="signal peptide" evidence="2">
    <location>
        <begin position="1"/>
        <end position="17"/>
    </location>
</feature>
<protein>
    <submittedName>
        <fullName evidence="3">Uncharacterized protein</fullName>
    </submittedName>
</protein>